<dbReference type="Pfam" id="PF03702">
    <property type="entry name" value="AnmK"/>
    <property type="match status" value="1"/>
</dbReference>
<dbReference type="SUPFAM" id="SSF53067">
    <property type="entry name" value="Actin-like ATPase domain"/>
    <property type="match status" value="1"/>
</dbReference>
<dbReference type="GO" id="GO:0097175">
    <property type="term" value="P:1,6-anhydro-N-acetyl-beta-muramic acid catabolic process"/>
    <property type="evidence" value="ECO:0007669"/>
    <property type="project" value="UniProtKB-UniRule"/>
</dbReference>
<dbReference type="HAMAP" id="MF_01270">
    <property type="entry name" value="AnhMurNAc_kinase"/>
    <property type="match status" value="1"/>
</dbReference>
<dbReference type="InterPro" id="IPR043129">
    <property type="entry name" value="ATPase_NBD"/>
</dbReference>
<reference evidence="3 4" key="1">
    <citation type="submission" date="2020-08" db="EMBL/GenBank/DDBJ databases">
        <title>Genomic Encyclopedia of Type Strains, Phase IV (KMG-IV): sequencing the most valuable type-strain genomes for metagenomic binning, comparative biology and taxonomic classification.</title>
        <authorList>
            <person name="Goeker M."/>
        </authorList>
    </citation>
    <scope>NUCLEOTIDE SEQUENCE [LARGE SCALE GENOMIC DNA]</scope>
    <source>
        <strain evidence="3 4">DSM 102134</strain>
    </source>
</reference>
<dbReference type="GO" id="GO:0005524">
    <property type="term" value="F:ATP binding"/>
    <property type="evidence" value="ECO:0007669"/>
    <property type="project" value="UniProtKB-UniRule"/>
</dbReference>
<comment type="pathway">
    <text evidence="2">Amino-sugar metabolism; 1,6-anhydro-N-acetylmuramate degradation.</text>
</comment>
<sequence>MDGMKTAIGLMSGTSMDGIDIALLHTDGGRRVERGAFLGIPYENAFRQRLKQALEDARVARFRDDRPGCLLSVEDELTRRHAEAVEKFLQLNGLSASEIDVIGFHGQTVLHRPEQRLTIQLGDGQCLADLTRIPVVFDMRANDMAHGGQGAPLVPAYHAALAEGLQLPEWPVCFVNIGGISNLTFIGTDGEIVAYDSGPGNSLIDQWVDANAGVPYDQGGLIASEGQIDHDLAGTYLSQPFFTDKRRRSLDRNDFLPPAGHQVELADGARTLAYVAAASIIQSSKHLPEPPGLYVVCGGGRLNEVLMADLRELAGERDARVATAEEAGLDGDAMEAEAWAYLAVRSMKGLPLTFPGTTGVPSPMKGGLVASPST</sequence>
<keyword evidence="2 3" id="KW-0808">Transferase</keyword>
<accession>A0A7W9YV22</accession>
<evidence type="ECO:0000256" key="1">
    <source>
        <dbReference type="ARBA" id="ARBA00023277"/>
    </source>
</evidence>
<keyword evidence="1 2" id="KW-0119">Carbohydrate metabolism</keyword>
<comment type="function">
    <text evidence="2">Catalyzes the specific phosphorylation of 1,6-anhydro-N-acetylmuramic acid (anhMurNAc) with the simultaneous cleavage of the 1,6-anhydro ring, generating MurNAc-6-P. Is required for the utilization of anhMurNAc either imported from the medium or derived from its own cell wall murein, and thus plays a role in cell wall recycling.</text>
</comment>
<dbReference type="RefSeq" id="WP_077546381.1">
    <property type="nucleotide sequence ID" value="NZ_JACHEJ010000001.1"/>
</dbReference>
<dbReference type="GO" id="GO:0009254">
    <property type="term" value="P:peptidoglycan turnover"/>
    <property type="evidence" value="ECO:0007669"/>
    <property type="project" value="UniProtKB-UniRule"/>
</dbReference>
<proteinExistence type="inferred from homology"/>
<dbReference type="GO" id="GO:0016301">
    <property type="term" value="F:kinase activity"/>
    <property type="evidence" value="ECO:0007669"/>
    <property type="project" value="UniProtKB-KW"/>
</dbReference>
<dbReference type="NCBIfam" id="NF007141">
    <property type="entry name" value="PRK09585.1-5"/>
    <property type="match status" value="1"/>
</dbReference>
<dbReference type="Proteomes" id="UP000535501">
    <property type="component" value="Unassembled WGS sequence"/>
</dbReference>
<keyword evidence="2" id="KW-0547">Nucleotide-binding</keyword>
<keyword evidence="2" id="KW-0067">ATP-binding</keyword>
<dbReference type="UniPathway" id="UPA00544"/>
<comment type="catalytic activity">
    <reaction evidence="2">
        <text>1,6-anhydro-N-acetyl-beta-muramate + ATP + H2O = N-acetyl-D-muramate 6-phosphate + ADP + H(+)</text>
        <dbReference type="Rhea" id="RHEA:24952"/>
        <dbReference type="ChEBI" id="CHEBI:15377"/>
        <dbReference type="ChEBI" id="CHEBI:15378"/>
        <dbReference type="ChEBI" id="CHEBI:30616"/>
        <dbReference type="ChEBI" id="CHEBI:58690"/>
        <dbReference type="ChEBI" id="CHEBI:58722"/>
        <dbReference type="ChEBI" id="CHEBI:456216"/>
        <dbReference type="EC" id="2.7.1.170"/>
    </reaction>
</comment>
<dbReference type="GO" id="GO:0016773">
    <property type="term" value="F:phosphotransferase activity, alcohol group as acceptor"/>
    <property type="evidence" value="ECO:0007669"/>
    <property type="project" value="UniProtKB-UniRule"/>
</dbReference>
<comment type="caution">
    <text evidence="3">The sequence shown here is derived from an EMBL/GenBank/DDBJ whole genome shotgun (WGS) entry which is preliminary data.</text>
</comment>
<evidence type="ECO:0000256" key="2">
    <source>
        <dbReference type="HAMAP-Rule" id="MF_01270"/>
    </source>
</evidence>
<dbReference type="PANTHER" id="PTHR30605:SF0">
    <property type="entry name" value="ANHYDRO-N-ACETYLMURAMIC ACID KINASE"/>
    <property type="match status" value="1"/>
</dbReference>
<evidence type="ECO:0000313" key="3">
    <source>
        <dbReference type="EMBL" id="MBB6178918.1"/>
    </source>
</evidence>
<dbReference type="GO" id="GO:0006040">
    <property type="term" value="P:amino sugar metabolic process"/>
    <property type="evidence" value="ECO:0007669"/>
    <property type="project" value="InterPro"/>
</dbReference>
<organism evidence="3 4">
    <name type="scientific">Pseudorhizobium flavum</name>
    <dbReference type="NCBI Taxonomy" id="1335061"/>
    <lineage>
        <taxon>Bacteria</taxon>
        <taxon>Pseudomonadati</taxon>
        <taxon>Pseudomonadota</taxon>
        <taxon>Alphaproteobacteria</taxon>
        <taxon>Hyphomicrobiales</taxon>
        <taxon>Rhizobiaceae</taxon>
        <taxon>Rhizobium/Agrobacterium group</taxon>
        <taxon>Pseudorhizobium</taxon>
    </lineage>
</organism>
<dbReference type="AlphaFoldDB" id="A0A7W9YV22"/>
<dbReference type="InterPro" id="IPR005338">
    <property type="entry name" value="Anhydro_N_Ac-Mur_kinase"/>
</dbReference>
<dbReference type="Gene3D" id="3.30.420.40">
    <property type="match status" value="2"/>
</dbReference>
<dbReference type="EC" id="2.7.1.170" evidence="2"/>
<dbReference type="EMBL" id="JACHEJ010000001">
    <property type="protein sequence ID" value="MBB6178918.1"/>
    <property type="molecule type" value="Genomic_DNA"/>
</dbReference>
<protein>
    <recommendedName>
        <fullName evidence="2">Anhydro-N-acetylmuramic acid kinase</fullName>
        <ecNumber evidence="2">2.7.1.170</ecNumber>
    </recommendedName>
    <alternativeName>
        <fullName evidence="2">AnhMurNAc kinase</fullName>
    </alternativeName>
</protein>
<dbReference type="PANTHER" id="PTHR30605">
    <property type="entry name" value="ANHYDRO-N-ACETYLMURAMIC ACID KINASE"/>
    <property type="match status" value="1"/>
</dbReference>
<keyword evidence="2 3" id="KW-0418">Kinase</keyword>
<keyword evidence="4" id="KW-1185">Reference proteome</keyword>
<name>A0A7W9YV22_9HYPH</name>
<comment type="pathway">
    <text evidence="2">Cell wall biogenesis; peptidoglycan recycling.</text>
</comment>
<feature type="binding site" evidence="2">
    <location>
        <begin position="13"/>
        <end position="20"/>
    </location>
    <ligand>
        <name>ATP</name>
        <dbReference type="ChEBI" id="CHEBI:30616"/>
    </ligand>
</feature>
<dbReference type="UniPathway" id="UPA00343"/>
<evidence type="ECO:0000313" key="4">
    <source>
        <dbReference type="Proteomes" id="UP000535501"/>
    </source>
</evidence>
<comment type="similarity">
    <text evidence="2">Belongs to the anhydro-N-acetylmuramic acid kinase family.</text>
</comment>
<gene>
    <name evidence="2" type="primary">anmK</name>
    <name evidence="3" type="ORF">HNQ75_000861</name>
</gene>